<evidence type="ECO:0000256" key="4">
    <source>
        <dbReference type="ARBA" id="ARBA00022540"/>
    </source>
</evidence>
<evidence type="ECO:0000256" key="2">
    <source>
        <dbReference type="ARBA" id="ARBA00007878"/>
    </source>
</evidence>
<dbReference type="PANTHER" id="PTHR45989:SF1">
    <property type="entry name" value="TRANSLATION INITIATION FACTOR EIF-2B SUBUNIT GAMMA"/>
    <property type="match status" value="1"/>
</dbReference>
<gene>
    <name evidence="10" type="ORF">PNAL_LOCUS8936</name>
</gene>
<dbReference type="AlphaFoldDB" id="A0A9W4N263"/>
<evidence type="ECO:0000256" key="1">
    <source>
        <dbReference type="ARBA" id="ARBA00004514"/>
    </source>
</evidence>
<dbReference type="GO" id="GO:0005851">
    <property type="term" value="C:eukaryotic translation initiation factor 2B complex"/>
    <property type="evidence" value="ECO:0007669"/>
    <property type="project" value="TreeGrafter"/>
</dbReference>
<protein>
    <recommendedName>
        <fullName evidence="6">Translation initiation factor eIF2B subunit gamma</fullName>
    </recommendedName>
    <alternativeName>
        <fullName evidence="7">eIF2B GDP-GTP exchange factor subunit gamma</fullName>
    </alternativeName>
</protein>
<dbReference type="SUPFAM" id="SSF53448">
    <property type="entry name" value="Nucleotide-diphospho-sugar transferases"/>
    <property type="match status" value="1"/>
</dbReference>
<dbReference type="Gene3D" id="2.160.10.10">
    <property type="entry name" value="Hexapeptide repeat proteins"/>
    <property type="match status" value="1"/>
</dbReference>
<dbReference type="InterPro" id="IPR051960">
    <property type="entry name" value="eIF2B_gamma"/>
</dbReference>
<dbReference type="InterPro" id="IPR029044">
    <property type="entry name" value="Nucleotide-diphossugar_trans"/>
</dbReference>
<evidence type="ECO:0000256" key="7">
    <source>
        <dbReference type="ARBA" id="ARBA00044229"/>
    </source>
</evidence>
<evidence type="ECO:0000256" key="5">
    <source>
        <dbReference type="ARBA" id="ARBA00022917"/>
    </source>
</evidence>
<name>A0A9W4N263_PENNA</name>
<sequence length="484" mass="53608">MGTPLPRAGLQALILCGPGTSFGTLLDQDKTPKCLALIANRPMIYYPLKFCMISDISDVTLITPPSALARIKSALQQDPYLNSLPVPKVVAPQDLQATMATAQLLRLPEVQSCIESDFFILPCDLVCGIEGTYLLKMWMASQGQAMMTEESRHRRGGLCMYYHTEDAVKKDGLNLIAVEPARSSQRLSKLLMSIGMDTVKRNLERDNGFLLRHSFTKRQATQAKMLTGYRDSHLYIFPYWVKDFSRRQERLVSISEDLIGLWAKSAWQRGLHEKLGMDTCLSQQKEGQENDYRGLSTVTHQPPRNDVPEVPTLLAYLHTGLTPLVRRVDNPALLLSTSLRLAKLGSIEDVGHTAPFAHDRKIVSPDCVASNCFISKDDCLLGSNVIVERCSVIKESCIGPNSKICSGARITRCVILDGVVIGERCVLTGCIVGSLSHIGNDSVLKDCEVQEGNVVPEQTEAKNEKFMPLFEDLEDDTDIFANSC</sequence>
<evidence type="ECO:0000256" key="3">
    <source>
        <dbReference type="ARBA" id="ARBA00022490"/>
    </source>
</evidence>
<evidence type="ECO:0000259" key="9">
    <source>
        <dbReference type="Pfam" id="PF25087"/>
    </source>
</evidence>
<dbReference type="Gene3D" id="3.90.550.10">
    <property type="entry name" value="Spore Coat Polysaccharide Biosynthesis Protein SpsA, Chain A"/>
    <property type="match status" value="1"/>
</dbReference>
<keyword evidence="4" id="KW-0396">Initiation factor</keyword>
<comment type="caution">
    <text evidence="10">The sequence shown here is derived from an EMBL/GenBank/DDBJ whole genome shotgun (WGS) entry which is preliminary data.</text>
</comment>
<dbReference type="GO" id="GO:0005829">
    <property type="term" value="C:cytosol"/>
    <property type="evidence" value="ECO:0007669"/>
    <property type="project" value="UniProtKB-SubCell"/>
</dbReference>
<comment type="subcellular location">
    <subcellularLocation>
        <location evidence="1">Cytoplasm</location>
        <location evidence="1">Cytosol</location>
    </subcellularLocation>
</comment>
<dbReference type="GO" id="GO:0005085">
    <property type="term" value="F:guanyl-nucleotide exchange factor activity"/>
    <property type="evidence" value="ECO:0007669"/>
    <property type="project" value="TreeGrafter"/>
</dbReference>
<evidence type="ECO:0000313" key="11">
    <source>
        <dbReference type="Proteomes" id="UP001153461"/>
    </source>
</evidence>
<dbReference type="Proteomes" id="UP001153461">
    <property type="component" value="Unassembled WGS sequence"/>
</dbReference>
<reference evidence="10" key="1">
    <citation type="submission" date="2021-07" db="EMBL/GenBank/DDBJ databases">
        <authorList>
            <person name="Branca A.L. A."/>
        </authorList>
    </citation>
    <scope>NUCLEOTIDE SEQUENCE</scope>
</reference>
<evidence type="ECO:0000256" key="6">
    <source>
        <dbReference type="ARBA" id="ARBA00044196"/>
    </source>
</evidence>
<dbReference type="EMBL" id="CAJVNV010000611">
    <property type="protein sequence ID" value="CAG8260410.1"/>
    <property type="molecule type" value="Genomic_DNA"/>
</dbReference>
<keyword evidence="3" id="KW-0963">Cytoplasm</keyword>
<organism evidence="10 11">
    <name type="scientific">Penicillium nalgiovense</name>
    <dbReference type="NCBI Taxonomy" id="60175"/>
    <lineage>
        <taxon>Eukaryota</taxon>
        <taxon>Fungi</taxon>
        <taxon>Dikarya</taxon>
        <taxon>Ascomycota</taxon>
        <taxon>Pezizomycotina</taxon>
        <taxon>Eurotiomycetes</taxon>
        <taxon>Eurotiomycetidae</taxon>
        <taxon>Eurotiales</taxon>
        <taxon>Aspergillaceae</taxon>
        <taxon>Penicillium</taxon>
    </lineage>
</organism>
<proteinExistence type="inferred from homology"/>
<comment type="subunit">
    <text evidence="8">Component of the translation initiation factor 2B (eIF2B) complex which is a heterodecamer of two sets of five different subunits: alpha, beta, gamma, delta and epsilon. Subunits alpha, beta and delta comprise a regulatory subcomplex and subunits epsilon and gamma comprise a catalytic subcomplex. Within the complex, the hexameric regulatory complex resides at the center, with the two heterodimeric catalytic subcomplexes bound on opposite sides.</text>
</comment>
<dbReference type="OrthoDB" id="5570127at2759"/>
<dbReference type="InterPro" id="IPR056729">
    <property type="entry name" value="GMPPB_C"/>
</dbReference>
<feature type="domain" description="Mannose-1-phosphate guanyltransferase C-terminal" evidence="9">
    <location>
        <begin position="382"/>
        <end position="450"/>
    </location>
</feature>
<evidence type="ECO:0000313" key="10">
    <source>
        <dbReference type="EMBL" id="CAG8260410.1"/>
    </source>
</evidence>
<dbReference type="GO" id="GO:0002183">
    <property type="term" value="P:cytoplasmic translational initiation"/>
    <property type="evidence" value="ECO:0007669"/>
    <property type="project" value="TreeGrafter"/>
</dbReference>
<evidence type="ECO:0000256" key="8">
    <source>
        <dbReference type="ARBA" id="ARBA00046432"/>
    </source>
</evidence>
<dbReference type="GO" id="GO:0003743">
    <property type="term" value="F:translation initiation factor activity"/>
    <property type="evidence" value="ECO:0007669"/>
    <property type="project" value="UniProtKB-KW"/>
</dbReference>
<dbReference type="PANTHER" id="PTHR45989">
    <property type="entry name" value="TRANSLATION INITIATION FACTOR EIF-2B SUBUNIT GAMMA"/>
    <property type="match status" value="1"/>
</dbReference>
<comment type="similarity">
    <text evidence="2">Belongs to the eIF-2B gamma/epsilon subunits family.</text>
</comment>
<keyword evidence="5" id="KW-0648">Protein biosynthesis</keyword>
<accession>A0A9W4N263</accession>
<dbReference type="Pfam" id="PF25087">
    <property type="entry name" value="GMPPB_C"/>
    <property type="match status" value="1"/>
</dbReference>